<dbReference type="Pfam" id="PF24357">
    <property type="entry name" value="TMD0_ABC"/>
    <property type="match status" value="1"/>
</dbReference>
<evidence type="ECO:0000313" key="21">
    <source>
        <dbReference type="EMBL" id="KFD61109.1"/>
    </source>
</evidence>
<feature type="transmembrane region" description="Helical" evidence="17">
    <location>
        <begin position="1025"/>
        <end position="1048"/>
    </location>
</feature>
<evidence type="ECO:0000256" key="1">
    <source>
        <dbReference type="ARBA" id="ARBA00004128"/>
    </source>
</evidence>
<dbReference type="Pfam" id="PF00005">
    <property type="entry name" value="ABC_tran"/>
    <property type="match status" value="2"/>
</dbReference>
<dbReference type="InterPro" id="IPR017871">
    <property type="entry name" value="ABC_transporter-like_CS"/>
</dbReference>
<dbReference type="InterPro" id="IPR050173">
    <property type="entry name" value="ABC_transporter_C-like"/>
</dbReference>
<dbReference type="PANTHER" id="PTHR24223:SF443">
    <property type="entry name" value="MULTIDRUG-RESISTANCE LIKE PROTEIN 1, ISOFORM I"/>
    <property type="match status" value="1"/>
</dbReference>
<feature type="domain" description="ABC transporter" evidence="18">
    <location>
        <begin position="1302"/>
        <end position="1536"/>
    </location>
</feature>
<feature type="transmembrane region" description="Helical" evidence="17">
    <location>
        <begin position="137"/>
        <end position="154"/>
    </location>
</feature>
<keyword evidence="10" id="KW-0067">ATP-binding</keyword>
<dbReference type="EMBL" id="KL367635">
    <property type="protein sequence ID" value="KFD61109.1"/>
    <property type="molecule type" value="Genomic_DNA"/>
</dbReference>
<dbReference type="GO" id="GO:0005774">
    <property type="term" value="C:vacuolar membrane"/>
    <property type="evidence" value="ECO:0007669"/>
    <property type="project" value="UniProtKB-SubCell"/>
</dbReference>
<evidence type="ECO:0000256" key="10">
    <source>
        <dbReference type="ARBA" id="ARBA00022840"/>
    </source>
</evidence>
<evidence type="ECO:0000259" key="18">
    <source>
        <dbReference type="PROSITE" id="PS50893"/>
    </source>
</evidence>
<feature type="transmembrane region" description="Helical" evidence="17">
    <location>
        <begin position="1110"/>
        <end position="1138"/>
    </location>
</feature>
<feature type="transmembrane region" description="Helical" evidence="17">
    <location>
        <begin position="534"/>
        <end position="562"/>
    </location>
</feature>
<keyword evidence="4" id="KW-0813">Transport</keyword>
<dbReference type="Gene3D" id="1.20.1560.10">
    <property type="entry name" value="ABC transporter type 1, transmembrane domain"/>
    <property type="match status" value="2"/>
</dbReference>
<evidence type="ECO:0000313" key="20">
    <source>
        <dbReference type="EMBL" id="KFD48389.1"/>
    </source>
</evidence>
<evidence type="ECO:0000256" key="7">
    <source>
        <dbReference type="ARBA" id="ARBA00022692"/>
    </source>
</evidence>
<dbReference type="GO" id="GO:0005524">
    <property type="term" value="F:ATP binding"/>
    <property type="evidence" value="ECO:0007669"/>
    <property type="project" value="UniProtKB-KW"/>
</dbReference>
<dbReference type="Gene3D" id="3.40.50.300">
    <property type="entry name" value="P-loop containing nucleotide triphosphate hydrolases"/>
    <property type="match status" value="2"/>
</dbReference>
<feature type="domain" description="ABC transmembrane type-1" evidence="19">
    <location>
        <begin position="319"/>
        <end position="599"/>
    </location>
</feature>
<dbReference type="PROSITE" id="PS50893">
    <property type="entry name" value="ABC_TRANSPORTER_2"/>
    <property type="match status" value="2"/>
</dbReference>
<keyword evidence="9" id="KW-0547">Nucleotide-binding</keyword>
<reference evidence="20 22" key="1">
    <citation type="journal article" date="2014" name="Nat. Genet.">
        <title>Genome and transcriptome of the porcine whipworm Trichuris suis.</title>
        <authorList>
            <person name="Jex A.R."/>
            <person name="Nejsum P."/>
            <person name="Schwarz E.M."/>
            <person name="Hu L."/>
            <person name="Young N.D."/>
            <person name="Hall R.S."/>
            <person name="Korhonen P.K."/>
            <person name="Liao S."/>
            <person name="Thamsborg S."/>
            <person name="Xia J."/>
            <person name="Xu P."/>
            <person name="Wang S."/>
            <person name="Scheerlinck J.P."/>
            <person name="Hofmann A."/>
            <person name="Sternberg P.W."/>
            <person name="Wang J."/>
            <person name="Gasser R.B."/>
        </authorList>
    </citation>
    <scope>NUCLEOTIDE SEQUENCE [LARGE SCALE GENOMIC DNA]</scope>
    <source>
        <strain evidence="21">DCEP-RM93F</strain>
        <strain evidence="20">DCEP-RM93M</strain>
    </source>
</reference>
<comment type="catalytic activity">
    <reaction evidence="15">
        <text>leukotriene C4(in) + ATP + H2O = leukotriene C4(out) + ADP + phosphate + H(+)</text>
        <dbReference type="Rhea" id="RHEA:38963"/>
        <dbReference type="ChEBI" id="CHEBI:15377"/>
        <dbReference type="ChEBI" id="CHEBI:15378"/>
        <dbReference type="ChEBI" id="CHEBI:30616"/>
        <dbReference type="ChEBI" id="CHEBI:43474"/>
        <dbReference type="ChEBI" id="CHEBI:57973"/>
        <dbReference type="ChEBI" id="CHEBI:456216"/>
    </reaction>
    <physiologicalReaction direction="left-to-right" evidence="15">
        <dbReference type="Rhea" id="RHEA:38964"/>
    </physiologicalReaction>
</comment>
<feature type="transmembrane region" description="Helical" evidence="17">
    <location>
        <begin position="356"/>
        <end position="376"/>
    </location>
</feature>
<dbReference type="InterPro" id="IPR003593">
    <property type="entry name" value="AAA+_ATPase"/>
</dbReference>
<feature type="transmembrane region" description="Helical" evidence="17">
    <location>
        <begin position="582"/>
        <end position="602"/>
    </location>
</feature>
<keyword evidence="13 17" id="KW-0472">Membrane</keyword>
<dbReference type="GO" id="GO:0015431">
    <property type="term" value="F:ABC-type glutathione S-conjugate transporter activity"/>
    <property type="evidence" value="ECO:0007669"/>
    <property type="project" value="UniProtKB-EC"/>
</dbReference>
<dbReference type="FunFam" id="3.40.50.300:FF:000293">
    <property type="entry name" value="ATP binding cassette subfamily C member 1"/>
    <property type="match status" value="1"/>
</dbReference>
<feature type="domain" description="ABC transmembrane type-1" evidence="19">
    <location>
        <begin position="985"/>
        <end position="1266"/>
    </location>
</feature>
<keyword evidence="11" id="KW-1278">Translocase</keyword>
<evidence type="ECO:0000256" key="14">
    <source>
        <dbReference type="ARBA" id="ARBA00024220"/>
    </source>
</evidence>
<evidence type="ECO:0000256" key="3">
    <source>
        <dbReference type="ARBA" id="ARBA00009726"/>
    </source>
</evidence>
<feature type="transmembrane region" description="Helical" evidence="17">
    <location>
        <begin position="73"/>
        <end position="92"/>
    </location>
</feature>
<dbReference type="InterPro" id="IPR027417">
    <property type="entry name" value="P-loop_NTPase"/>
</dbReference>
<dbReference type="CDD" id="cd03250">
    <property type="entry name" value="ABCC_MRP_domain1"/>
    <property type="match status" value="1"/>
</dbReference>
<evidence type="ECO:0000256" key="11">
    <source>
        <dbReference type="ARBA" id="ARBA00022967"/>
    </source>
</evidence>
<evidence type="ECO:0000256" key="6">
    <source>
        <dbReference type="ARBA" id="ARBA00022554"/>
    </source>
</evidence>
<dbReference type="InterPro" id="IPR011527">
    <property type="entry name" value="ABC1_TM_dom"/>
</dbReference>
<dbReference type="GO" id="GO:0005886">
    <property type="term" value="C:plasma membrane"/>
    <property type="evidence" value="ECO:0007669"/>
    <property type="project" value="UniProtKB-SubCell"/>
</dbReference>
<dbReference type="InterPro" id="IPR036640">
    <property type="entry name" value="ABC1_TM_sf"/>
</dbReference>
<dbReference type="EMBL" id="KL363295">
    <property type="protein sequence ID" value="KFD48389.1"/>
    <property type="molecule type" value="Genomic_DNA"/>
</dbReference>
<dbReference type="CDD" id="cd03244">
    <property type="entry name" value="ABCC_MRP_domain2"/>
    <property type="match status" value="1"/>
</dbReference>
<evidence type="ECO:0000313" key="22">
    <source>
        <dbReference type="Proteomes" id="UP000030764"/>
    </source>
</evidence>
<accession>A0A085LTU3</accession>
<evidence type="ECO:0000259" key="19">
    <source>
        <dbReference type="PROSITE" id="PS50929"/>
    </source>
</evidence>
<feature type="transmembrane region" description="Helical" evidence="17">
    <location>
        <begin position="978"/>
        <end position="1005"/>
    </location>
</feature>
<dbReference type="FunFam" id="3.40.50.300:FF:000074">
    <property type="entry name" value="Multidrug resistance-associated protein 5 isoform 1"/>
    <property type="match status" value="1"/>
</dbReference>
<comment type="subcellular location">
    <subcellularLocation>
        <location evidence="2">Cell membrane</location>
        <topology evidence="2">Multi-pass membrane protein</topology>
    </subcellularLocation>
    <subcellularLocation>
        <location evidence="1">Vacuole membrane</location>
        <topology evidence="1">Multi-pass membrane protein</topology>
    </subcellularLocation>
</comment>
<feature type="transmembrane region" description="Helical" evidence="17">
    <location>
        <begin position="174"/>
        <end position="198"/>
    </location>
</feature>
<evidence type="ECO:0000256" key="9">
    <source>
        <dbReference type="ARBA" id="ARBA00022741"/>
    </source>
</evidence>
<dbReference type="InterPro" id="IPR056227">
    <property type="entry name" value="TMD0_ABC"/>
</dbReference>
<evidence type="ECO:0000256" key="8">
    <source>
        <dbReference type="ARBA" id="ARBA00022737"/>
    </source>
</evidence>
<dbReference type="PROSITE" id="PS00211">
    <property type="entry name" value="ABC_TRANSPORTER_1"/>
    <property type="match status" value="2"/>
</dbReference>
<organism evidence="20 22">
    <name type="scientific">Trichuris suis</name>
    <name type="common">pig whipworm</name>
    <dbReference type="NCBI Taxonomy" id="68888"/>
    <lineage>
        <taxon>Eukaryota</taxon>
        <taxon>Metazoa</taxon>
        <taxon>Ecdysozoa</taxon>
        <taxon>Nematoda</taxon>
        <taxon>Enoplea</taxon>
        <taxon>Dorylaimia</taxon>
        <taxon>Trichinellida</taxon>
        <taxon>Trichuridae</taxon>
        <taxon>Trichuris</taxon>
    </lineage>
</organism>
<feature type="transmembrane region" description="Helical" evidence="17">
    <location>
        <begin position="104"/>
        <end position="125"/>
    </location>
</feature>
<keyword evidence="8" id="KW-0677">Repeat</keyword>
<name>A0A085LTU3_9BILA</name>
<evidence type="ECO:0000256" key="5">
    <source>
        <dbReference type="ARBA" id="ARBA00022475"/>
    </source>
</evidence>
<evidence type="ECO:0000256" key="13">
    <source>
        <dbReference type="ARBA" id="ARBA00023136"/>
    </source>
</evidence>
<dbReference type="SUPFAM" id="SSF52540">
    <property type="entry name" value="P-loop containing nucleoside triphosphate hydrolases"/>
    <property type="match status" value="2"/>
</dbReference>
<sequence length="1541" mass="173053">MEYSMETFCNGPFRVIDQVSNSTFPQVSRCFQYTVLTWLPTFFLFLCSPYQLYVTSKSRRHSLPLRPLLITKLTVGVLLIIDTAVMWILLLSNKLSGHSVTSDSNFVAALLLFLSMVDLFVLQLLCRQRGLITSGTIFLSLLLFSLCGSAEFAHKIYYFNNEVRVNPGPCFCFFIYYGLVLLQTILSCWADSYGYFVWIDKDHPPSPENFSSFLSKVLFSWFTGKTILGWRRPLVYNDLWALRDHYLSVNVVPSWEAMWNVAVSDYSRKKLAATERTYGLSFKDQQVHVVSKSERVKMPKKPRLAFKLFGHWKLSMIYGISLKVLADILQFANPQILSLLIAYVESHDQPIWNGLFYAGLMFVASILFTIFTNLNFNHMMKLGMKVRAALTSAVFTKCLRLSNDARRESTLGEMVNLMAVDIQRVTEVYSYIAMIISSPIQVILAVYFLYNVVGPSVFGGVVFLMLLIPLNFWITSLQRKIQMRQMKLKDARMKLVNEVLNGMKVLKLYAWEPSFEKQIELIRNKEIRLLKHLAYLRGFVSFLWTCAPFLIVVVVFATYVLSDPNNVLDPQTAFVSLSLMNLLRFPMSVIPMLLSFTVQANVSCNRIEKFLLSEEFKPNLVNRTLNQAAAVKVHKGNFAWSSNAEQPILEDINVSINPGELVAVVGQVGSGKTSLLSAILGEMEKLSGEVSIKGSVAYVPQQAWIQNMTVKDNILFSKPYRQYLYNKVLKGCALMDDLKLFAAGDNTEIGEKGTNLSGGQRQRISLARAAYHNTDIYLLDDPLSAVDSHVGQHIFENVIGNSGLLKDKTRIFVTHGLGYLKKVDRIIVIRNGRISETGSYAQLLASKGAFAELIETYIKDAVEEGEDISDDSVLEEVLNDVEVVNVNLFRRLSSIRSTTSSEKSLRMRKHSQASKTQSHENLPDGVQLNHLPNVERSMSIVEGEEHVEEAKGEGKLVEEEVAATGGVKLKVYMSYFKAIGLLTMLVIALLYVGSSGFNIGSSFWLADWSNEALSPESAHSVETRIGVYGGLGIAQGLFILFGTLFLSYRMVIAGQRMHETLIHNLMRSPMAFYDVTPLGRIINRIGKDVDVVDNTIPITVRMWIMSMLNVLSVLLVILISTPLFAAVFLPVLVLYYAVQRIYILASRQLKRIESVTRSPVYSHFQETLIGAAVIRAYQAEERFIRESERRVDENQMPYYENVVSNRWLAVRLETLGNVLVLAASLFAILGRDSGLSPGIVGLSISYALQLTQALNHSVRMMSELETNIVSVERVSEYSSTQKEAEWENDNKPAKEWPQKGEVQFSNYKLRYREGLDLCLKDVTCSIAGGEKIGIVGRTGAGKSSLTQALFRIVEPAGGSIVIDSVDITILGLHSLRSRLTIIPQEPVLFCGTVRMNLDPSDAYSDEQVWNALESAHLKEYISSLPNKLQHEVVEGGENFSVGQRQLMCLARAILRKTRVLVLDEATAAVDLETDDLIQRTIRSYFADCTVLTIAHRLNTIMDSDRILVLDAGRIAQFDTPANLLSNTDGIFYSMAKDAGLI</sequence>
<keyword evidence="22" id="KW-1185">Reference proteome</keyword>
<dbReference type="SMART" id="SM00382">
    <property type="entry name" value="AAA"/>
    <property type="match status" value="2"/>
</dbReference>
<dbReference type="GO" id="GO:0000323">
    <property type="term" value="C:lytic vacuole"/>
    <property type="evidence" value="ECO:0007669"/>
    <property type="project" value="UniProtKB-ARBA"/>
</dbReference>
<evidence type="ECO:0000256" key="15">
    <source>
        <dbReference type="ARBA" id="ARBA00047523"/>
    </source>
</evidence>
<feature type="transmembrane region" description="Helical" evidence="17">
    <location>
        <begin position="456"/>
        <end position="477"/>
    </location>
</feature>
<evidence type="ECO:0000256" key="12">
    <source>
        <dbReference type="ARBA" id="ARBA00022989"/>
    </source>
</evidence>
<evidence type="ECO:0000256" key="17">
    <source>
        <dbReference type="SAM" id="Phobius"/>
    </source>
</evidence>
<protein>
    <recommendedName>
        <fullName evidence="14">ABC-type glutathione-S-conjugate transporter</fullName>
        <ecNumber evidence="14">7.6.2.3</ecNumber>
    </recommendedName>
</protein>
<feature type="domain" description="ABC transporter" evidence="18">
    <location>
        <begin position="633"/>
        <end position="856"/>
    </location>
</feature>
<dbReference type="Proteomes" id="UP000030764">
    <property type="component" value="Unassembled WGS sequence"/>
</dbReference>
<gene>
    <name evidence="20" type="ORF">M513_10741</name>
    <name evidence="21" type="ORF">M514_10741</name>
</gene>
<keyword evidence="12 17" id="KW-1133">Transmembrane helix</keyword>
<dbReference type="InterPro" id="IPR003439">
    <property type="entry name" value="ABC_transporter-like_ATP-bd"/>
</dbReference>
<dbReference type="GO" id="GO:0016887">
    <property type="term" value="F:ATP hydrolysis activity"/>
    <property type="evidence" value="ECO:0007669"/>
    <property type="project" value="InterPro"/>
</dbReference>
<dbReference type="EC" id="7.6.2.3" evidence="14"/>
<feature type="region of interest" description="Disordered" evidence="16">
    <location>
        <begin position="900"/>
        <end position="928"/>
    </location>
</feature>
<dbReference type="CDD" id="cd18603">
    <property type="entry name" value="ABC_6TM_MRP1_2_3_6_D2_like"/>
    <property type="match status" value="1"/>
</dbReference>
<keyword evidence="6" id="KW-0926">Vacuole</keyword>
<evidence type="ECO:0000256" key="4">
    <source>
        <dbReference type="ARBA" id="ARBA00022448"/>
    </source>
</evidence>
<feature type="transmembrane region" description="Helical" evidence="17">
    <location>
        <begin position="428"/>
        <end position="450"/>
    </location>
</feature>
<keyword evidence="7 17" id="KW-0812">Transmembrane</keyword>
<dbReference type="FunFam" id="1.20.1560.10:FF:000001">
    <property type="entry name" value="ATP-binding cassette subfamily C member 1"/>
    <property type="match status" value="1"/>
</dbReference>
<dbReference type="PANTHER" id="PTHR24223">
    <property type="entry name" value="ATP-BINDING CASSETTE SUB-FAMILY C"/>
    <property type="match status" value="1"/>
</dbReference>
<dbReference type="Proteomes" id="UP000030758">
    <property type="component" value="Unassembled WGS sequence"/>
</dbReference>
<keyword evidence="5" id="KW-1003">Cell membrane</keyword>
<evidence type="ECO:0000256" key="16">
    <source>
        <dbReference type="SAM" id="MobiDB-lite"/>
    </source>
</evidence>
<evidence type="ECO:0000256" key="2">
    <source>
        <dbReference type="ARBA" id="ARBA00004651"/>
    </source>
</evidence>
<comment type="similarity">
    <text evidence="3">Belongs to the ABC transporter superfamily. ABCC family. Conjugate transporter (TC 3.A.1.208) subfamily.</text>
</comment>
<dbReference type="FunFam" id="1.20.1560.10:FF:000020">
    <property type="entry name" value="ABC metal ion transporter"/>
    <property type="match status" value="1"/>
</dbReference>
<dbReference type="InterPro" id="IPR005292">
    <property type="entry name" value="MRP"/>
</dbReference>
<dbReference type="Pfam" id="PF00664">
    <property type="entry name" value="ABC_membrane"/>
    <property type="match status" value="2"/>
</dbReference>
<dbReference type="PROSITE" id="PS50929">
    <property type="entry name" value="ABC_TM1F"/>
    <property type="match status" value="2"/>
</dbReference>
<dbReference type="CDD" id="cd18595">
    <property type="entry name" value="ABC_6TM_MRP1_2_3_6_D1_like"/>
    <property type="match status" value="1"/>
</dbReference>
<proteinExistence type="inferred from homology"/>
<dbReference type="NCBIfam" id="TIGR00957">
    <property type="entry name" value="MRP_assoc_pro"/>
    <property type="match status" value="1"/>
</dbReference>
<dbReference type="SUPFAM" id="SSF90123">
    <property type="entry name" value="ABC transporter transmembrane region"/>
    <property type="match status" value="2"/>
</dbReference>
<feature type="transmembrane region" description="Helical" evidence="17">
    <location>
        <begin position="31"/>
        <end position="52"/>
    </location>
</feature>